<name>X1VCQ6_9ZZZZ</name>
<feature type="non-terminal residue" evidence="1">
    <location>
        <position position="1"/>
    </location>
</feature>
<feature type="non-terminal residue" evidence="1">
    <location>
        <position position="245"/>
    </location>
</feature>
<accession>X1VCQ6</accession>
<sequence>PANLEKVRIPFFNAKIKKGKSIGFVYANYSNPFTEEEGKYLLIGCGFISDKGKLNDFTPQDEIEKIKAKKKKLRNFPKTNWAIRFSFDAPESMVSMPYHEYLHYCEKNNLSEEEKEKLLNSVKVSITEPELEHCFKYVAMDIDKDEAIFLLSKMKQKFLQIQNTGIVTPEDIAERIDNVNALLSHSWNDRGHFPGFENLCRAILNFNEPKFPLADFIQKLKSTETDYIEKLEQLFEDAYSDKNYR</sequence>
<dbReference type="EMBL" id="BARW01031332">
    <property type="protein sequence ID" value="GAJ15102.1"/>
    <property type="molecule type" value="Genomic_DNA"/>
</dbReference>
<reference evidence="1" key="1">
    <citation type="journal article" date="2014" name="Front. Microbiol.">
        <title>High frequency of phylogenetically diverse reductive dehalogenase-homologous genes in deep subseafloor sedimentary metagenomes.</title>
        <authorList>
            <person name="Kawai M."/>
            <person name="Futagami T."/>
            <person name="Toyoda A."/>
            <person name="Takaki Y."/>
            <person name="Nishi S."/>
            <person name="Hori S."/>
            <person name="Arai W."/>
            <person name="Tsubouchi T."/>
            <person name="Morono Y."/>
            <person name="Uchiyama I."/>
            <person name="Ito T."/>
            <person name="Fujiyama A."/>
            <person name="Inagaki F."/>
            <person name="Takami H."/>
        </authorList>
    </citation>
    <scope>NUCLEOTIDE SEQUENCE</scope>
    <source>
        <strain evidence="1">Expedition CK06-06</strain>
    </source>
</reference>
<comment type="caution">
    <text evidence="1">The sequence shown here is derived from an EMBL/GenBank/DDBJ whole genome shotgun (WGS) entry which is preliminary data.</text>
</comment>
<evidence type="ECO:0000313" key="1">
    <source>
        <dbReference type="EMBL" id="GAJ15102.1"/>
    </source>
</evidence>
<organism evidence="1">
    <name type="scientific">marine sediment metagenome</name>
    <dbReference type="NCBI Taxonomy" id="412755"/>
    <lineage>
        <taxon>unclassified sequences</taxon>
        <taxon>metagenomes</taxon>
        <taxon>ecological metagenomes</taxon>
    </lineage>
</organism>
<protein>
    <submittedName>
        <fullName evidence="1">Uncharacterized protein</fullName>
    </submittedName>
</protein>
<gene>
    <name evidence="1" type="ORF">S12H4_49864</name>
</gene>
<proteinExistence type="predicted"/>
<dbReference type="AlphaFoldDB" id="X1VCQ6"/>